<accession>A0ABP2ZN02</accession>
<evidence type="ECO:0000256" key="1">
    <source>
        <dbReference type="ARBA" id="ARBA00004429"/>
    </source>
</evidence>
<comment type="subcellular location">
    <subcellularLocation>
        <location evidence="1">Cell inner membrane</location>
        <topology evidence="1">Multi-pass membrane protein</topology>
    </subcellularLocation>
</comment>
<keyword evidence="2" id="KW-1003">Cell membrane</keyword>
<dbReference type="SMART" id="SM00283">
    <property type="entry name" value="MA"/>
    <property type="match status" value="1"/>
</dbReference>
<dbReference type="Pfam" id="PF00672">
    <property type="entry name" value="HAMP"/>
    <property type="match status" value="1"/>
</dbReference>
<evidence type="ECO:0000313" key="16">
    <source>
        <dbReference type="Proteomes" id="UP000017834"/>
    </source>
</evidence>
<feature type="domain" description="Methyl-accepting transducer" evidence="13">
    <location>
        <begin position="267"/>
        <end position="496"/>
    </location>
</feature>
<evidence type="ECO:0000256" key="11">
    <source>
        <dbReference type="PROSITE-ProRule" id="PRU00284"/>
    </source>
</evidence>
<evidence type="ECO:0000313" key="15">
    <source>
        <dbReference type="EMBL" id="ESS57914.1"/>
    </source>
</evidence>
<dbReference type="InterPro" id="IPR003660">
    <property type="entry name" value="HAMP_dom"/>
</dbReference>
<evidence type="ECO:0000256" key="6">
    <source>
        <dbReference type="ARBA" id="ARBA00022692"/>
    </source>
</evidence>
<comment type="similarity">
    <text evidence="10">Belongs to the methyl-accepting chemotaxis (MCP) protein family.</text>
</comment>
<evidence type="ECO:0000259" key="14">
    <source>
        <dbReference type="PROSITE" id="PS50885"/>
    </source>
</evidence>
<gene>
    <name evidence="15" type="ORF">EDP2_1628</name>
</gene>
<evidence type="ECO:0000256" key="3">
    <source>
        <dbReference type="ARBA" id="ARBA00022481"/>
    </source>
</evidence>
<dbReference type="SUPFAM" id="SSF47170">
    <property type="entry name" value="Aspartate receptor, ligand-binding domain"/>
    <property type="match status" value="1"/>
</dbReference>
<dbReference type="PRINTS" id="PR00260">
    <property type="entry name" value="CHEMTRNSDUCR"/>
</dbReference>
<proteinExistence type="inferred from homology"/>
<dbReference type="Gene3D" id="1.10.287.950">
    <property type="entry name" value="Methyl-accepting chemotaxis protein"/>
    <property type="match status" value="1"/>
</dbReference>
<dbReference type="Pfam" id="PF02203">
    <property type="entry name" value="TarH"/>
    <property type="match status" value="1"/>
</dbReference>
<keyword evidence="16" id="KW-1185">Reference proteome</keyword>
<dbReference type="SUPFAM" id="SSF58104">
    <property type="entry name" value="Methyl-accepting chemotaxis protein (MCP) signaling domain"/>
    <property type="match status" value="1"/>
</dbReference>
<sequence length="512" mass="55472">MSVRRFSLLVFGLLLSIFLISSASNLWSLTRSNDSLDNVNKEIRVVLSVIDPINHSRTLRVRLMEAMINASLGDSQKTQASLESANEVMQKASAAFNNYLAAPRVAGEDALATPYRQAWQNYVDNGLRPLMDAAKNNDTARFNQLVSTTIPQLDRQFEITLDNLLAFREKYAQQLNTEAQNRFVNSMVTLGVFALLFTLIIVGIFILLRRRVLSPLDAARLHCQKMAAGELNLPVVSNSKDEIGGMMSALEQMRLSLVQIISQVRNSSQSVAYAAEEIAAGNTDLSARTEEQAASLGQTAASMEELTSTVKHTSENTQQANSLAGNMRSAAQEGNAIVEEAVVSMKEIETSSGKIGTIIGIIEDIAFQTNILALNAAVEAARAGEQGRGFAVVATEVRNLAQRSSVAAKEIKELIELSGRQVLVGSDRVTSAGESMQRIINSVKQVSELMSEIALSTGEQSRGIDQINLAVAQMDTVTQQNAALVEEASAAAYSLKEQSQLLEEAVAVFKLS</sequence>
<name>A0ABP2ZN02_ENTCL</name>
<dbReference type="PANTHER" id="PTHR43531">
    <property type="entry name" value="PROTEIN ICFG"/>
    <property type="match status" value="1"/>
</dbReference>
<dbReference type="Pfam" id="PF00015">
    <property type="entry name" value="MCPsignal"/>
    <property type="match status" value="1"/>
</dbReference>
<dbReference type="InterPro" id="IPR035440">
    <property type="entry name" value="4HB_MCP_dom_sf"/>
</dbReference>
<keyword evidence="8 12" id="KW-0472">Membrane</keyword>
<evidence type="ECO:0000256" key="5">
    <source>
        <dbReference type="ARBA" id="ARBA00022519"/>
    </source>
</evidence>
<dbReference type="EMBL" id="AXOM01000046">
    <property type="protein sequence ID" value="ESS57914.1"/>
    <property type="molecule type" value="Genomic_DNA"/>
</dbReference>
<dbReference type="Gene3D" id="1.20.120.30">
    <property type="entry name" value="Aspartate receptor, ligand-binding domain"/>
    <property type="match status" value="1"/>
</dbReference>
<organism evidence="15 16">
    <name type="scientific">Enterobacter cloacae S611</name>
    <dbReference type="NCBI Taxonomy" id="1399146"/>
    <lineage>
        <taxon>Bacteria</taxon>
        <taxon>Pseudomonadati</taxon>
        <taxon>Pseudomonadota</taxon>
        <taxon>Gammaproteobacteria</taxon>
        <taxon>Enterobacterales</taxon>
        <taxon>Enterobacteriaceae</taxon>
        <taxon>Enterobacter</taxon>
        <taxon>Enterobacter cloacae complex</taxon>
    </lineage>
</organism>
<evidence type="ECO:0000256" key="9">
    <source>
        <dbReference type="ARBA" id="ARBA00023224"/>
    </source>
</evidence>
<dbReference type="SMART" id="SM00304">
    <property type="entry name" value="HAMP"/>
    <property type="match status" value="1"/>
</dbReference>
<evidence type="ECO:0008006" key="17">
    <source>
        <dbReference type="Google" id="ProtNLM"/>
    </source>
</evidence>
<keyword evidence="4" id="KW-0145">Chemotaxis</keyword>
<dbReference type="Proteomes" id="UP000017834">
    <property type="component" value="Unassembled WGS sequence"/>
</dbReference>
<keyword evidence="9 11" id="KW-0807">Transducer</keyword>
<keyword evidence="5" id="KW-0997">Cell inner membrane</keyword>
<protein>
    <recommendedName>
        <fullName evidence="17">Methyl-accepting chemotaxis protein III</fullName>
    </recommendedName>
</protein>
<comment type="caution">
    <text evidence="15">The sequence shown here is derived from an EMBL/GenBank/DDBJ whole genome shotgun (WGS) entry which is preliminary data.</text>
</comment>
<evidence type="ECO:0000256" key="2">
    <source>
        <dbReference type="ARBA" id="ARBA00022475"/>
    </source>
</evidence>
<dbReference type="CDD" id="cd06225">
    <property type="entry name" value="HAMP"/>
    <property type="match status" value="1"/>
</dbReference>
<feature type="transmembrane region" description="Helical" evidence="12">
    <location>
        <begin position="183"/>
        <end position="208"/>
    </location>
</feature>
<dbReference type="PROSITE" id="PS50885">
    <property type="entry name" value="HAMP"/>
    <property type="match status" value="1"/>
</dbReference>
<dbReference type="PANTHER" id="PTHR43531:SF5">
    <property type="entry name" value="METHYL-ACCEPTING CHEMOTAXIS PROTEIN III"/>
    <property type="match status" value="1"/>
</dbReference>
<evidence type="ECO:0000256" key="4">
    <source>
        <dbReference type="ARBA" id="ARBA00022500"/>
    </source>
</evidence>
<dbReference type="InterPro" id="IPR051310">
    <property type="entry name" value="MCP_chemotaxis"/>
</dbReference>
<dbReference type="InterPro" id="IPR004089">
    <property type="entry name" value="MCPsignal_dom"/>
</dbReference>
<keyword evidence="7 12" id="KW-1133">Transmembrane helix</keyword>
<evidence type="ECO:0000259" key="13">
    <source>
        <dbReference type="PROSITE" id="PS50111"/>
    </source>
</evidence>
<evidence type="ECO:0000256" key="8">
    <source>
        <dbReference type="ARBA" id="ARBA00023136"/>
    </source>
</evidence>
<feature type="domain" description="HAMP" evidence="14">
    <location>
        <begin position="210"/>
        <end position="262"/>
    </location>
</feature>
<evidence type="ECO:0000256" key="7">
    <source>
        <dbReference type="ARBA" id="ARBA00022989"/>
    </source>
</evidence>
<evidence type="ECO:0000256" key="12">
    <source>
        <dbReference type="SAM" id="Phobius"/>
    </source>
</evidence>
<keyword evidence="6 12" id="KW-0812">Transmembrane</keyword>
<reference evidence="15 16" key="1">
    <citation type="journal article" date="2014" name="Genome Announc.">
        <title>Draft Genome Sequence of Enterobacter cloacae Strain S611.</title>
        <authorList>
            <person name="Wang D."/>
            <person name="Han C.S."/>
            <person name="Dichosa A.E."/>
            <person name="Gleasner C.D."/>
            <person name="Johnson S.L."/>
            <person name="Daligault H.E."/>
            <person name="Davenport K.W."/>
            <person name="Li P.E."/>
            <person name="Pierson E.A."/>
            <person name="Pierson L.S.III."/>
        </authorList>
    </citation>
    <scope>NUCLEOTIDE SEQUENCE [LARGE SCALE GENOMIC DNA]</scope>
    <source>
        <strain evidence="15 16">S611</strain>
    </source>
</reference>
<dbReference type="CDD" id="cd11386">
    <property type="entry name" value="MCP_signal"/>
    <property type="match status" value="1"/>
</dbReference>
<dbReference type="InterPro" id="IPR003122">
    <property type="entry name" value="Tar_rcpt_lig-bd"/>
</dbReference>
<evidence type="ECO:0000256" key="10">
    <source>
        <dbReference type="ARBA" id="ARBA00029447"/>
    </source>
</evidence>
<keyword evidence="3" id="KW-0488">Methylation</keyword>
<dbReference type="PROSITE" id="PS50111">
    <property type="entry name" value="CHEMOTAXIS_TRANSDUC_2"/>
    <property type="match status" value="1"/>
</dbReference>
<dbReference type="InterPro" id="IPR004090">
    <property type="entry name" value="Chemotax_Me-accpt_rcpt"/>
</dbReference>